<dbReference type="InterPro" id="IPR044878">
    <property type="entry name" value="UbiA_sf"/>
</dbReference>
<keyword evidence="3 5" id="KW-1133">Transmembrane helix</keyword>
<dbReference type="PANTHER" id="PTHR42723">
    <property type="entry name" value="CHLOROPHYLL SYNTHASE"/>
    <property type="match status" value="1"/>
</dbReference>
<evidence type="ECO:0000256" key="4">
    <source>
        <dbReference type="ARBA" id="ARBA00023136"/>
    </source>
</evidence>
<dbReference type="Gene3D" id="1.10.357.140">
    <property type="entry name" value="UbiA prenyltransferase"/>
    <property type="match status" value="1"/>
</dbReference>
<dbReference type="InterPro" id="IPR000537">
    <property type="entry name" value="UbiA_prenyltransferase"/>
</dbReference>
<sequence>MFRAPPNCVAREIDIFLGFTWRDWSTTLIPCSLFSIGAMRTLPWTFDTFQSYLFLIFWLTAWIYFFTLSNQITGVEEDRINKPDRPLVTGKVTMAGAKKRWVLALTAFLSIAVYEPTLLPETVIWILDTAVLVATPFGDHWFNKNCIRDGSERSVLAVSLWTGLLINVQDLRDVKGDVAIGRKTLPIAIGVPESRRIITFLLIPVSLMTLYMGGILSLAPFPLVAVHVFLGYRILLEKGALYDHKTYMIWTYIFCLILAFTALEGIKWSTIVSPAWTVDRS</sequence>
<proteinExistence type="predicted"/>
<organism evidence="6 7">
    <name type="scientific">Gymnopus androsaceus JB14</name>
    <dbReference type="NCBI Taxonomy" id="1447944"/>
    <lineage>
        <taxon>Eukaryota</taxon>
        <taxon>Fungi</taxon>
        <taxon>Dikarya</taxon>
        <taxon>Basidiomycota</taxon>
        <taxon>Agaricomycotina</taxon>
        <taxon>Agaricomycetes</taxon>
        <taxon>Agaricomycetidae</taxon>
        <taxon>Agaricales</taxon>
        <taxon>Marasmiineae</taxon>
        <taxon>Omphalotaceae</taxon>
        <taxon>Gymnopus</taxon>
    </lineage>
</organism>
<dbReference type="EMBL" id="ML769390">
    <property type="protein sequence ID" value="KAE9408736.1"/>
    <property type="molecule type" value="Genomic_DNA"/>
</dbReference>
<dbReference type="Pfam" id="PF01040">
    <property type="entry name" value="UbiA"/>
    <property type="match status" value="1"/>
</dbReference>
<reference evidence="6" key="1">
    <citation type="journal article" date="2019" name="Environ. Microbiol.">
        <title>Fungal ecological strategies reflected in gene transcription - a case study of two litter decomposers.</title>
        <authorList>
            <person name="Barbi F."/>
            <person name="Kohler A."/>
            <person name="Barry K."/>
            <person name="Baskaran P."/>
            <person name="Daum C."/>
            <person name="Fauchery L."/>
            <person name="Ihrmark K."/>
            <person name="Kuo A."/>
            <person name="LaButti K."/>
            <person name="Lipzen A."/>
            <person name="Morin E."/>
            <person name="Grigoriev I.V."/>
            <person name="Henrissat B."/>
            <person name="Lindahl B."/>
            <person name="Martin F."/>
        </authorList>
    </citation>
    <scope>NUCLEOTIDE SEQUENCE</scope>
    <source>
        <strain evidence="6">JB14</strain>
    </source>
</reference>
<dbReference type="AlphaFoldDB" id="A0A6A4IDU0"/>
<name>A0A6A4IDU0_9AGAR</name>
<keyword evidence="4 5" id="KW-0472">Membrane</keyword>
<feature type="transmembrane region" description="Helical" evidence="5">
    <location>
        <begin position="247"/>
        <end position="266"/>
    </location>
</feature>
<keyword evidence="7" id="KW-1185">Reference proteome</keyword>
<evidence type="ECO:0000313" key="6">
    <source>
        <dbReference type="EMBL" id="KAE9408736.1"/>
    </source>
</evidence>
<dbReference type="InterPro" id="IPR050475">
    <property type="entry name" value="Prenyltransferase_related"/>
</dbReference>
<feature type="transmembrane region" description="Helical" evidence="5">
    <location>
        <begin position="210"/>
        <end position="235"/>
    </location>
</feature>
<dbReference type="OrthoDB" id="434972at2759"/>
<keyword evidence="2 5" id="KW-0812">Transmembrane</keyword>
<evidence type="ECO:0000256" key="2">
    <source>
        <dbReference type="ARBA" id="ARBA00022692"/>
    </source>
</evidence>
<evidence type="ECO:0000256" key="5">
    <source>
        <dbReference type="SAM" id="Phobius"/>
    </source>
</evidence>
<evidence type="ECO:0008006" key="8">
    <source>
        <dbReference type="Google" id="ProtNLM"/>
    </source>
</evidence>
<dbReference type="GO" id="GO:0016020">
    <property type="term" value="C:membrane"/>
    <property type="evidence" value="ECO:0007669"/>
    <property type="project" value="UniProtKB-SubCell"/>
</dbReference>
<comment type="subcellular location">
    <subcellularLocation>
        <location evidence="1">Membrane</location>
        <topology evidence="1">Multi-pass membrane protein</topology>
    </subcellularLocation>
</comment>
<dbReference type="GO" id="GO:0016765">
    <property type="term" value="F:transferase activity, transferring alkyl or aryl (other than methyl) groups"/>
    <property type="evidence" value="ECO:0007669"/>
    <property type="project" value="InterPro"/>
</dbReference>
<evidence type="ECO:0000256" key="3">
    <source>
        <dbReference type="ARBA" id="ARBA00022989"/>
    </source>
</evidence>
<protein>
    <recommendedName>
        <fullName evidence="8">UbiA prenyltransferase</fullName>
    </recommendedName>
</protein>
<accession>A0A6A4IDU0</accession>
<dbReference type="Proteomes" id="UP000799118">
    <property type="component" value="Unassembled WGS sequence"/>
</dbReference>
<evidence type="ECO:0000256" key="1">
    <source>
        <dbReference type="ARBA" id="ARBA00004141"/>
    </source>
</evidence>
<gene>
    <name evidence="6" type="ORF">BT96DRAFT_1013349</name>
</gene>
<feature type="transmembrane region" description="Helical" evidence="5">
    <location>
        <begin position="49"/>
        <end position="69"/>
    </location>
</feature>
<dbReference type="PANTHER" id="PTHR42723:SF1">
    <property type="entry name" value="CHLOROPHYLL SYNTHASE, CHLOROPLASTIC"/>
    <property type="match status" value="1"/>
</dbReference>
<evidence type="ECO:0000313" key="7">
    <source>
        <dbReference type="Proteomes" id="UP000799118"/>
    </source>
</evidence>
<feature type="transmembrane region" description="Helical" evidence="5">
    <location>
        <begin position="101"/>
        <end position="119"/>
    </location>
</feature>